<proteinExistence type="predicted"/>
<reference evidence="1" key="2">
    <citation type="submission" date="2021-01" db="UniProtKB">
        <authorList>
            <consortium name="EnsemblPlants"/>
        </authorList>
    </citation>
    <scope>IDENTIFICATION</scope>
</reference>
<reference evidence="1 2" key="1">
    <citation type="journal article" date="2016" name="G3 (Bethesda)">
        <title>First Draft Assembly and Annotation of the Genome of a California Endemic Oak Quercus lobata Nee (Fagaceae).</title>
        <authorList>
            <person name="Sork V.L."/>
            <person name="Fitz-Gibbon S.T."/>
            <person name="Puiu D."/>
            <person name="Crepeau M."/>
            <person name="Gugger P.F."/>
            <person name="Sherman R."/>
            <person name="Stevens K."/>
            <person name="Langley C.H."/>
            <person name="Pellegrini M."/>
            <person name="Salzberg S.L."/>
        </authorList>
    </citation>
    <scope>NUCLEOTIDE SEQUENCE [LARGE SCALE GENOMIC DNA]</scope>
    <source>
        <strain evidence="1 2">cv. SW786</strain>
    </source>
</reference>
<dbReference type="AlphaFoldDB" id="A0A7N2R359"/>
<keyword evidence="2" id="KW-1185">Reference proteome</keyword>
<sequence>METRTSSSGAESEVHKVDNYLGWIVQVKTYLIAQDLWDIVEATDEGPNQEDDEAAFKAWSRKNAMALHVILISCPQRICHVISLIDSAKIAWETLKAICNIPKSHYVGISLSLSTARAYTFYTPNRPKV</sequence>
<dbReference type="EnsemblPlants" id="QL04p044640:mrna">
    <property type="protein sequence ID" value="QL04p044640:mrna:CDS:1"/>
    <property type="gene ID" value="QL04p044640"/>
</dbReference>
<evidence type="ECO:0000313" key="1">
    <source>
        <dbReference type="EnsemblPlants" id="QL04p044640:mrna:CDS:1"/>
    </source>
</evidence>
<dbReference type="EMBL" id="LRBV02000004">
    <property type="status" value="NOT_ANNOTATED_CDS"/>
    <property type="molecule type" value="Genomic_DNA"/>
</dbReference>
<accession>A0A7N2R359</accession>
<dbReference type="Gramene" id="QL04p044640:mrna">
    <property type="protein sequence ID" value="QL04p044640:mrna:CDS:1"/>
    <property type="gene ID" value="QL04p044640"/>
</dbReference>
<dbReference type="Proteomes" id="UP000594261">
    <property type="component" value="Chromosome 4"/>
</dbReference>
<organism evidence="1 2">
    <name type="scientific">Quercus lobata</name>
    <name type="common">Valley oak</name>
    <dbReference type="NCBI Taxonomy" id="97700"/>
    <lineage>
        <taxon>Eukaryota</taxon>
        <taxon>Viridiplantae</taxon>
        <taxon>Streptophyta</taxon>
        <taxon>Embryophyta</taxon>
        <taxon>Tracheophyta</taxon>
        <taxon>Spermatophyta</taxon>
        <taxon>Magnoliopsida</taxon>
        <taxon>eudicotyledons</taxon>
        <taxon>Gunneridae</taxon>
        <taxon>Pentapetalae</taxon>
        <taxon>rosids</taxon>
        <taxon>fabids</taxon>
        <taxon>Fagales</taxon>
        <taxon>Fagaceae</taxon>
        <taxon>Quercus</taxon>
    </lineage>
</organism>
<protein>
    <recommendedName>
        <fullName evidence="3">DUF4219 domain-containing protein</fullName>
    </recommendedName>
</protein>
<dbReference type="OMA" id="QRICHVI"/>
<dbReference type="Pfam" id="PF14223">
    <property type="entry name" value="Retrotran_gag_2"/>
    <property type="match status" value="1"/>
</dbReference>
<evidence type="ECO:0008006" key="3">
    <source>
        <dbReference type="Google" id="ProtNLM"/>
    </source>
</evidence>
<dbReference type="InParanoid" id="A0A7N2R359"/>
<evidence type="ECO:0000313" key="2">
    <source>
        <dbReference type="Proteomes" id="UP000594261"/>
    </source>
</evidence>
<name>A0A7N2R359_QUELO</name>